<sequence>MSFYFASLLLFANTVSAFTTTPSNANRIANISLCNKRSLTSLYLGERDVCKRIGIIPDKTMDDLQKESKYLRNFGHAVAPDTDGTDDANYTDMKNNVSTKTKARIDEVLNGIMKSCKNNKAEIAIRNLQKYCSDANIIKNKNTKALTFYLQNSKYALLLGKFVQYDIIGYTKNNAYYDVDMKVSAEYKTMVKNSIKFNDMYYPRYRDYNNVCYVIYIWRFKKYEDDNPYIEGCYLIRPLIQI</sequence>
<proteinExistence type="predicted"/>
<protein>
    <submittedName>
        <fullName evidence="1">Uncharacterized protein</fullName>
    </submittedName>
</protein>
<organism evidence="1">
    <name type="scientific">viral metagenome</name>
    <dbReference type="NCBI Taxonomy" id="1070528"/>
    <lineage>
        <taxon>unclassified sequences</taxon>
        <taxon>metagenomes</taxon>
        <taxon>organismal metagenomes</taxon>
    </lineage>
</organism>
<name>A0A6C0LK36_9ZZZZ</name>
<evidence type="ECO:0000313" key="1">
    <source>
        <dbReference type="EMBL" id="QHU31286.1"/>
    </source>
</evidence>
<dbReference type="EMBL" id="MN740525">
    <property type="protein sequence ID" value="QHU31286.1"/>
    <property type="molecule type" value="Genomic_DNA"/>
</dbReference>
<dbReference type="AlphaFoldDB" id="A0A6C0LK36"/>
<reference evidence="1" key="1">
    <citation type="journal article" date="2020" name="Nature">
        <title>Giant virus diversity and host interactions through global metagenomics.</title>
        <authorList>
            <person name="Schulz F."/>
            <person name="Roux S."/>
            <person name="Paez-Espino D."/>
            <person name="Jungbluth S."/>
            <person name="Walsh D.A."/>
            <person name="Denef V.J."/>
            <person name="McMahon K.D."/>
            <person name="Konstantinidis K.T."/>
            <person name="Eloe-Fadrosh E.A."/>
            <person name="Kyrpides N.C."/>
            <person name="Woyke T."/>
        </authorList>
    </citation>
    <scope>NUCLEOTIDE SEQUENCE</scope>
    <source>
        <strain evidence="1">GVMAG-M-3300027963-21</strain>
    </source>
</reference>
<accession>A0A6C0LK36</accession>